<dbReference type="InterPro" id="IPR040976">
    <property type="entry name" value="Pkinase_fungal"/>
</dbReference>
<dbReference type="AlphaFoldDB" id="A0A4Y9Z7S8"/>
<feature type="domain" description="Fungal-type protein kinase" evidence="1">
    <location>
        <begin position="3"/>
        <end position="146"/>
    </location>
</feature>
<name>A0A4Y9Z7S8_9AGAM</name>
<dbReference type="STRING" id="205917.A0A4Y9Z7S8"/>
<gene>
    <name evidence="2" type="ORF">EVG20_g2966</name>
</gene>
<accession>A0A4Y9Z7S8</accession>
<evidence type="ECO:0000313" key="2">
    <source>
        <dbReference type="EMBL" id="TFY69861.1"/>
    </source>
</evidence>
<dbReference type="EMBL" id="SEOQ01000126">
    <property type="protein sequence ID" value="TFY69861.1"/>
    <property type="molecule type" value="Genomic_DNA"/>
</dbReference>
<proteinExistence type="predicted"/>
<dbReference type="InterPro" id="IPR011009">
    <property type="entry name" value="Kinase-like_dom_sf"/>
</dbReference>
<organism evidence="2 3">
    <name type="scientific">Dentipellis fragilis</name>
    <dbReference type="NCBI Taxonomy" id="205917"/>
    <lineage>
        <taxon>Eukaryota</taxon>
        <taxon>Fungi</taxon>
        <taxon>Dikarya</taxon>
        <taxon>Basidiomycota</taxon>
        <taxon>Agaricomycotina</taxon>
        <taxon>Agaricomycetes</taxon>
        <taxon>Russulales</taxon>
        <taxon>Hericiaceae</taxon>
        <taxon>Dentipellis</taxon>
    </lineage>
</organism>
<dbReference type="Proteomes" id="UP000298327">
    <property type="component" value="Unassembled WGS sequence"/>
</dbReference>
<dbReference type="Gene3D" id="1.10.510.10">
    <property type="entry name" value="Transferase(Phosphotransferase) domain 1"/>
    <property type="match status" value="1"/>
</dbReference>
<protein>
    <recommendedName>
        <fullName evidence="1">Fungal-type protein kinase domain-containing protein</fullName>
    </recommendedName>
</protein>
<evidence type="ECO:0000259" key="1">
    <source>
        <dbReference type="Pfam" id="PF17667"/>
    </source>
</evidence>
<keyword evidence="3" id="KW-1185">Reference proteome</keyword>
<dbReference type="SUPFAM" id="SSF56112">
    <property type="entry name" value="Protein kinase-like (PK-like)"/>
    <property type="match status" value="1"/>
</dbReference>
<comment type="caution">
    <text evidence="2">The sequence shown here is derived from an EMBL/GenBank/DDBJ whole genome shotgun (WGS) entry which is preliminary data.</text>
</comment>
<dbReference type="Pfam" id="PF17667">
    <property type="entry name" value="Pkinase_fungal"/>
    <property type="match status" value="1"/>
</dbReference>
<evidence type="ECO:0000313" key="3">
    <source>
        <dbReference type="Proteomes" id="UP000298327"/>
    </source>
</evidence>
<reference evidence="2 3" key="1">
    <citation type="submission" date="2019-02" db="EMBL/GenBank/DDBJ databases">
        <title>Genome sequencing of the rare red list fungi Dentipellis fragilis.</title>
        <authorList>
            <person name="Buettner E."/>
            <person name="Kellner H."/>
        </authorList>
    </citation>
    <scope>NUCLEOTIDE SEQUENCE [LARGE SCALE GENOMIC DNA]</scope>
    <source>
        <strain evidence="2 3">DSM 105465</strain>
    </source>
</reference>
<sequence>MCDSELHLLKGLRGALEAHRYLCEMGFLHGNINAGNVLLYNIDEEAKKGSQGFLLDVELALVKPPFLNQKETVNAPPIQRTPGVYTLPTTRTHNHFDADPILHSTSDMLGTVQFMAWEVLCAIASGEEIERRPHHDVESFVWVLAYSVMRLVATKMRKDTTVSSKALSNFQKYFKDCFSPGSARTISAARLSLFPLTWTCESLYEDATRQISQTLANLFEELSSTIYMSANPVPKHRIYMTHDKLLNLLDAAIEELETVQ</sequence>
<dbReference type="OrthoDB" id="3271139at2759"/>